<sequence length="71" mass="8484">MTTTIERKKQKKKSRVKNDITTMQLSRSLKARLIRIQEHHQFDKQDEALEEIISDYEETTPEVLLKELKDV</sequence>
<comment type="caution">
    <text evidence="1">The sequence shown here is derived from an EMBL/GenBank/DDBJ whole genome shotgun (WGS) entry which is preliminary data.</text>
</comment>
<dbReference type="AlphaFoldDB" id="A0A7X0NJW3"/>
<evidence type="ECO:0000313" key="2">
    <source>
        <dbReference type="Proteomes" id="UP000537141"/>
    </source>
</evidence>
<organism evidence="1 2">
    <name type="scientific">Thalassotalea piscium</name>
    <dbReference type="NCBI Taxonomy" id="1230533"/>
    <lineage>
        <taxon>Bacteria</taxon>
        <taxon>Pseudomonadati</taxon>
        <taxon>Pseudomonadota</taxon>
        <taxon>Gammaproteobacteria</taxon>
        <taxon>Alteromonadales</taxon>
        <taxon>Colwelliaceae</taxon>
        <taxon>Thalassotalea</taxon>
    </lineage>
</organism>
<protein>
    <submittedName>
        <fullName evidence="1">DNA integrity scanning protein DisA with diadenylate cyclase activity</fullName>
    </submittedName>
</protein>
<keyword evidence="2" id="KW-1185">Reference proteome</keyword>
<proteinExistence type="predicted"/>
<reference evidence="1 2" key="1">
    <citation type="submission" date="2020-08" db="EMBL/GenBank/DDBJ databases">
        <title>Genomic Encyclopedia of Type Strains, Phase IV (KMG-IV): sequencing the most valuable type-strain genomes for metagenomic binning, comparative biology and taxonomic classification.</title>
        <authorList>
            <person name="Goeker M."/>
        </authorList>
    </citation>
    <scope>NUCLEOTIDE SEQUENCE [LARGE SCALE GENOMIC DNA]</scope>
    <source>
        <strain evidence="1 2">DSM 26287</strain>
    </source>
</reference>
<gene>
    <name evidence="1" type="ORF">HNQ55_003284</name>
</gene>
<dbReference type="Proteomes" id="UP000537141">
    <property type="component" value="Unassembled WGS sequence"/>
</dbReference>
<dbReference type="EMBL" id="JACHHU010000036">
    <property type="protein sequence ID" value="MBB6544751.1"/>
    <property type="molecule type" value="Genomic_DNA"/>
</dbReference>
<evidence type="ECO:0000313" key="1">
    <source>
        <dbReference type="EMBL" id="MBB6544751.1"/>
    </source>
</evidence>
<name>A0A7X0NJW3_9GAMM</name>
<dbReference type="RefSeq" id="WP_184426163.1">
    <property type="nucleotide sequence ID" value="NZ_BAABLB010000034.1"/>
</dbReference>
<accession>A0A7X0NJW3</accession>